<accession>A0ABQ1S9Y4</accession>
<reference evidence="4" key="1">
    <citation type="journal article" date="2019" name="Int. J. Syst. Evol. Microbiol.">
        <title>The Global Catalogue of Microorganisms (GCM) 10K type strain sequencing project: providing services to taxonomists for standard genome sequencing and annotation.</title>
        <authorList>
            <consortium name="The Broad Institute Genomics Platform"/>
            <consortium name="The Broad Institute Genome Sequencing Center for Infectious Disease"/>
            <person name="Wu L."/>
            <person name="Ma J."/>
        </authorList>
    </citation>
    <scope>NUCLEOTIDE SEQUENCE [LARGE SCALE GENOMIC DNA]</scope>
    <source>
        <strain evidence="4">CGMCC 1.15959</strain>
    </source>
</reference>
<evidence type="ECO:0000256" key="1">
    <source>
        <dbReference type="SAM" id="MobiDB-lite"/>
    </source>
</evidence>
<keyword evidence="2" id="KW-0472">Membrane</keyword>
<proteinExistence type="predicted"/>
<keyword evidence="2" id="KW-1133">Transmembrane helix</keyword>
<dbReference type="Proteomes" id="UP000619041">
    <property type="component" value="Unassembled WGS sequence"/>
</dbReference>
<gene>
    <name evidence="3" type="ORF">GCM10011515_23840</name>
</gene>
<evidence type="ECO:0008006" key="5">
    <source>
        <dbReference type="Google" id="ProtNLM"/>
    </source>
</evidence>
<dbReference type="EMBL" id="BMKL01000001">
    <property type="protein sequence ID" value="GGE03518.1"/>
    <property type="molecule type" value="Genomic_DNA"/>
</dbReference>
<feature type="region of interest" description="Disordered" evidence="1">
    <location>
        <begin position="37"/>
        <end position="56"/>
    </location>
</feature>
<comment type="caution">
    <text evidence="3">The sequence shown here is derived from an EMBL/GenBank/DDBJ whole genome shotgun (WGS) entry which is preliminary data.</text>
</comment>
<sequence length="125" mass="14065">MPGDACAEAALTQGGCCHPVQYAAGVVIIAWRSEKDMNTDPTQNPWPPAQKDSRSARADEVQVAVVHKIAAEAIEQSERLPVWNPAIEHRDRRRGSPILWEFWVFALILIAAILDGLYQWFRFLL</sequence>
<evidence type="ECO:0000256" key="2">
    <source>
        <dbReference type="SAM" id="Phobius"/>
    </source>
</evidence>
<keyword evidence="4" id="KW-1185">Reference proteome</keyword>
<name>A0ABQ1S9Y4_9SPHN</name>
<evidence type="ECO:0000313" key="4">
    <source>
        <dbReference type="Proteomes" id="UP000619041"/>
    </source>
</evidence>
<evidence type="ECO:0000313" key="3">
    <source>
        <dbReference type="EMBL" id="GGE03518.1"/>
    </source>
</evidence>
<organism evidence="3 4">
    <name type="scientific">Tsuneonella deserti</name>
    <dbReference type="NCBI Taxonomy" id="2035528"/>
    <lineage>
        <taxon>Bacteria</taxon>
        <taxon>Pseudomonadati</taxon>
        <taxon>Pseudomonadota</taxon>
        <taxon>Alphaproteobacteria</taxon>
        <taxon>Sphingomonadales</taxon>
        <taxon>Erythrobacteraceae</taxon>
        <taxon>Tsuneonella</taxon>
    </lineage>
</organism>
<protein>
    <recommendedName>
        <fullName evidence="5">Preprotein translocase subunit SecE</fullName>
    </recommendedName>
</protein>
<feature type="transmembrane region" description="Helical" evidence="2">
    <location>
        <begin position="98"/>
        <end position="121"/>
    </location>
</feature>
<keyword evidence="2" id="KW-0812">Transmembrane</keyword>